<dbReference type="PRINTS" id="PR00364">
    <property type="entry name" value="DISEASERSIST"/>
</dbReference>
<feature type="domain" description="HTH cro/C1-type" evidence="4">
    <location>
        <begin position="16"/>
        <end position="70"/>
    </location>
</feature>
<keyword evidence="6" id="KW-1185">Reference proteome</keyword>
<reference evidence="5 6" key="1">
    <citation type="journal article" date="2020" name="Int. J. Syst. Evol. Microbiol.">
        <title>Reclassification of Streptomyces castelarensis and Streptomyces sporoclivatus as later heterotypic synonyms of Streptomyces antimycoticus.</title>
        <authorList>
            <person name="Komaki H."/>
            <person name="Tamura T."/>
        </authorList>
    </citation>
    <scope>NUCLEOTIDE SEQUENCE [LARGE SCALE GENOMIC DNA]</scope>
    <source>
        <strain evidence="5 6">NBRC 12839</strain>
    </source>
</reference>
<accession>A0A4D4KRS0</accession>
<dbReference type="InterPro" id="IPR032675">
    <property type="entry name" value="LRR_dom_sf"/>
</dbReference>
<evidence type="ECO:0000256" key="2">
    <source>
        <dbReference type="ARBA" id="ARBA00022840"/>
    </source>
</evidence>
<evidence type="ECO:0000256" key="1">
    <source>
        <dbReference type="ARBA" id="ARBA00022741"/>
    </source>
</evidence>
<organism evidence="5 6">
    <name type="scientific">Streptomyces antimycoticus</name>
    <dbReference type="NCBI Taxonomy" id="68175"/>
    <lineage>
        <taxon>Bacteria</taxon>
        <taxon>Bacillati</taxon>
        <taxon>Actinomycetota</taxon>
        <taxon>Actinomycetes</taxon>
        <taxon>Kitasatosporales</taxon>
        <taxon>Streptomycetaceae</taxon>
        <taxon>Streptomyces</taxon>
        <taxon>Streptomyces violaceusniger group</taxon>
    </lineage>
</organism>
<dbReference type="PANTHER" id="PTHR46844:SF1">
    <property type="entry name" value="SLR5058 PROTEIN"/>
    <property type="match status" value="1"/>
</dbReference>
<dbReference type="InterPro" id="IPR027417">
    <property type="entry name" value="P-loop_NTPase"/>
</dbReference>
<dbReference type="Gene3D" id="1.10.260.40">
    <property type="entry name" value="lambda repressor-like DNA-binding domains"/>
    <property type="match status" value="1"/>
</dbReference>
<dbReference type="PROSITE" id="PS50943">
    <property type="entry name" value="HTH_CROC1"/>
    <property type="match status" value="1"/>
</dbReference>
<dbReference type="AlphaFoldDB" id="A0A4D4KRS0"/>
<dbReference type="PANTHER" id="PTHR46844">
    <property type="entry name" value="SLR5058 PROTEIN"/>
    <property type="match status" value="1"/>
</dbReference>
<dbReference type="SMART" id="SM00530">
    <property type="entry name" value="HTH_XRE"/>
    <property type="match status" value="1"/>
</dbReference>
<dbReference type="InterPro" id="IPR010982">
    <property type="entry name" value="Lambda_DNA-bd_dom_sf"/>
</dbReference>
<name>A0A4D4KRS0_9ACTN</name>
<feature type="domain" description="NACHT" evidence="3">
    <location>
        <begin position="177"/>
        <end position="516"/>
    </location>
</feature>
<dbReference type="SUPFAM" id="SSF52540">
    <property type="entry name" value="P-loop containing nucleoside triphosphate hydrolases"/>
    <property type="match status" value="1"/>
</dbReference>
<gene>
    <name evidence="5" type="ORF">SANT12839_100300</name>
</gene>
<evidence type="ECO:0000313" key="6">
    <source>
        <dbReference type="Proteomes" id="UP000299290"/>
    </source>
</evidence>
<evidence type="ECO:0000259" key="4">
    <source>
        <dbReference type="PROSITE" id="PS50943"/>
    </source>
</evidence>
<proteinExistence type="predicted"/>
<dbReference type="Pfam" id="PF13560">
    <property type="entry name" value="HTH_31"/>
    <property type="match status" value="1"/>
</dbReference>
<evidence type="ECO:0000313" key="5">
    <source>
        <dbReference type="EMBL" id="GDY49148.1"/>
    </source>
</evidence>
<keyword evidence="1" id="KW-0547">Nucleotide-binding</keyword>
<comment type="caution">
    <text evidence="5">The sequence shown here is derived from an EMBL/GenBank/DDBJ whole genome shotgun (WGS) entry which is preliminary data.</text>
</comment>
<dbReference type="SUPFAM" id="SSF47413">
    <property type="entry name" value="lambda repressor-like DNA-binding domains"/>
    <property type="match status" value="1"/>
</dbReference>
<dbReference type="InterPro" id="IPR007111">
    <property type="entry name" value="NACHT_NTPase"/>
</dbReference>
<dbReference type="GO" id="GO:0005524">
    <property type="term" value="F:ATP binding"/>
    <property type="evidence" value="ECO:0007669"/>
    <property type="project" value="UniProtKB-KW"/>
</dbReference>
<dbReference type="Gene3D" id="3.40.50.300">
    <property type="entry name" value="P-loop containing nucleotide triphosphate hydrolases"/>
    <property type="match status" value="1"/>
</dbReference>
<keyword evidence="2 5" id="KW-0067">ATP-binding</keyword>
<dbReference type="EMBL" id="BJHV01000002">
    <property type="protein sequence ID" value="GDY49148.1"/>
    <property type="molecule type" value="Genomic_DNA"/>
</dbReference>
<protein>
    <submittedName>
        <fullName evidence="5">ATP-binding protein</fullName>
    </submittedName>
</protein>
<sequence length="969" mass="107786">MGEGHEDPLAELALQLRHLRAQRGLQMGGLQQRTGLGRTTVSQALNGYKVPSEATLFALARALGTDVEPLLALRQAAMRLPRSRDDSPRRVVRRPGRPTVQPSFEERYLSYVAERHSQLTVVGLNLSRPERACWPLDAAYLSLELAERREDWPADSEEADRPSVVVKRAEQAMAHCRRVLLRGLAGSGKTTLLQWLAVATARDELPEELAGWRGQVPFVLPLRTLVRRGPLPEPHEFLSAVGTPLAASQPEGWADGVLSQGKALVLVDGIDEVPQERRGPTRDWLEQLLAAYKDAHFVVTTRPSAVPEGWLSSSCFTELSVRPMSVADTEVFVCRWHTAARQSATTEAERSQLHDLEAALRVTARAQRDLAQLSSTPLMCALICALHRDRRGHLPHSRIELYEAALSMLLVRRDIERSIDVPEGIQLTEHQSIQLLQRLAYWLIRNRQTEMDRATALALVSDALPAMQAVAEQGTADQVLTHLVGRSGLLRQPTADTIDFVHRTFQDYLGAKAAIEAHDFPLLVNHAHDDQWEDVVRMAVAHARPTESADLLRRLVDRGDAEVEHRSRLHLVAAASLQYATELDPDARRLVEERARVLLPPRSQEEADALAALGPGILDLLPGPQGLEYDEVISVILTAAGIGGDHAYAFLRRFAQSLPPDSASYALADSWKHFDADEYARDILIRFRDHLSLSVRTHDQRNALRFLKPITSVTFREAFTEDEITEHLSPEHIRNLRIYSGQLLTELKFIRELPALTELALSDCIQLTHIEDLAGLPLSDLSLLHLPDEFSFDALASLSGITELSLYTRLPWESMAEMPAPEGLTRLFLGASIGTPLAGLSRWQQLRELVINTGPDKGEWQEISALPRLTELGIADYDLTQAVPIHSVTSLRLLPGSDVQLNLVSDLFPNLKHLFINNLRSQLVTIDITPLSRLKGLEISISYPNGITGLERFTADAVMLNPRPRTAVT</sequence>
<dbReference type="RefSeq" id="WP_137970514.1">
    <property type="nucleotide sequence ID" value="NZ_BJHV01000002.1"/>
</dbReference>
<dbReference type="SUPFAM" id="SSF52058">
    <property type="entry name" value="L domain-like"/>
    <property type="match status" value="1"/>
</dbReference>
<dbReference type="GO" id="GO:0003677">
    <property type="term" value="F:DNA binding"/>
    <property type="evidence" value="ECO:0007669"/>
    <property type="project" value="InterPro"/>
</dbReference>
<dbReference type="Pfam" id="PF05729">
    <property type="entry name" value="NACHT"/>
    <property type="match status" value="1"/>
</dbReference>
<evidence type="ECO:0000259" key="3">
    <source>
        <dbReference type="PROSITE" id="PS50837"/>
    </source>
</evidence>
<dbReference type="PROSITE" id="PS50837">
    <property type="entry name" value="NACHT"/>
    <property type="match status" value="1"/>
</dbReference>
<dbReference type="InterPro" id="IPR001387">
    <property type="entry name" value="Cro/C1-type_HTH"/>
</dbReference>
<dbReference type="Proteomes" id="UP000299290">
    <property type="component" value="Unassembled WGS sequence"/>
</dbReference>
<dbReference type="Gene3D" id="3.80.10.10">
    <property type="entry name" value="Ribonuclease Inhibitor"/>
    <property type="match status" value="1"/>
</dbReference>
<dbReference type="CDD" id="cd00093">
    <property type="entry name" value="HTH_XRE"/>
    <property type="match status" value="1"/>
</dbReference>